<dbReference type="InterPro" id="IPR002347">
    <property type="entry name" value="SDR_fam"/>
</dbReference>
<dbReference type="PRINTS" id="PR00081">
    <property type="entry name" value="GDHRDH"/>
</dbReference>
<keyword evidence="2" id="KW-0560">Oxidoreductase</keyword>
<reference evidence="4" key="1">
    <citation type="journal article" date="2019" name="Int. J. Syst. Evol. Microbiol.">
        <title>The Global Catalogue of Microorganisms (GCM) 10K type strain sequencing project: providing services to taxonomists for standard genome sequencing and annotation.</title>
        <authorList>
            <consortium name="The Broad Institute Genomics Platform"/>
            <consortium name="The Broad Institute Genome Sequencing Center for Infectious Disease"/>
            <person name="Wu L."/>
            <person name="Ma J."/>
        </authorList>
    </citation>
    <scope>NUCLEOTIDE SEQUENCE [LARGE SCALE GENOMIC DNA]</scope>
    <source>
        <strain evidence="4">NBRC 106348</strain>
    </source>
</reference>
<protein>
    <submittedName>
        <fullName evidence="3">Short-chain dehydrogenase</fullName>
    </submittedName>
</protein>
<accession>A0ABQ6HXC3</accession>
<dbReference type="InterPro" id="IPR051122">
    <property type="entry name" value="SDR_DHRS6-like"/>
</dbReference>
<comment type="similarity">
    <text evidence="1">Belongs to the short-chain dehydrogenases/reductases (SDR) family.</text>
</comment>
<evidence type="ECO:0000256" key="2">
    <source>
        <dbReference type="ARBA" id="ARBA00023002"/>
    </source>
</evidence>
<dbReference type="CDD" id="cd05233">
    <property type="entry name" value="SDR_c"/>
    <property type="match status" value="1"/>
</dbReference>
<name>A0ABQ6HXC3_9MICO</name>
<dbReference type="Gene3D" id="3.40.50.720">
    <property type="entry name" value="NAD(P)-binding Rossmann-like Domain"/>
    <property type="match status" value="1"/>
</dbReference>
<dbReference type="EMBL" id="BSUK01000001">
    <property type="protein sequence ID" value="GMA23106.1"/>
    <property type="molecule type" value="Genomic_DNA"/>
</dbReference>
<dbReference type="PANTHER" id="PTHR43477:SF1">
    <property type="entry name" value="DIHYDROANTICAPSIN 7-DEHYDROGENASE"/>
    <property type="match status" value="1"/>
</dbReference>
<keyword evidence="4" id="KW-1185">Reference proteome</keyword>
<dbReference type="SUPFAM" id="SSF51735">
    <property type="entry name" value="NAD(P)-binding Rossmann-fold domains"/>
    <property type="match status" value="1"/>
</dbReference>
<dbReference type="Proteomes" id="UP001157091">
    <property type="component" value="Unassembled WGS sequence"/>
</dbReference>
<proteinExistence type="inferred from homology"/>
<dbReference type="InterPro" id="IPR036291">
    <property type="entry name" value="NAD(P)-bd_dom_sf"/>
</dbReference>
<comment type="caution">
    <text evidence="3">The sequence shown here is derived from an EMBL/GenBank/DDBJ whole genome shotgun (WGS) entry which is preliminary data.</text>
</comment>
<evidence type="ECO:0000313" key="3">
    <source>
        <dbReference type="EMBL" id="GMA23106.1"/>
    </source>
</evidence>
<organism evidence="3 4">
    <name type="scientific">Luteimicrobium album</name>
    <dbReference type="NCBI Taxonomy" id="1054550"/>
    <lineage>
        <taxon>Bacteria</taxon>
        <taxon>Bacillati</taxon>
        <taxon>Actinomycetota</taxon>
        <taxon>Actinomycetes</taxon>
        <taxon>Micrococcales</taxon>
        <taxon>Luteimicrobium</taxon>
    </lineage>
</organism>
<evidence type="ECO:0000256" key="1">
    <source>
        <dbReference type="ARBA" id="ARBA00006484"/>
    </source>
</evidence>
<dbReference type="RefSeq" id="WP_284292192.1">
    <property type="nucleotide sequence ID" value="NZ_BSUK01000001.1"/>
</dbReference>
<sequence>MSDRIARTALVVGGTSGIGLATAHLLADRGYDVHVAGRSAERVKAVTDLDPRITAHQADGSDRATVADLAAQLAPLDVLVVTLSGSLGMGTLAELDLDVLRQAFDAKFWAHLATLQAALPHLAPDASVTLLGAISAHAAMPGTAGLSALNAAVEGLVRPLAVELAPIRVNAVSPGVVDTGWWSGLPDDARAAFFDATAAAVPVRHVATADEVAEVVTLVATNRNLSGTVVEADGGARLVAL</sequence>
<dbReference type="Pfam" id="PF13561">
    <property type="entry name" value="adh_short_C2"/>
    <property type="match status" value="1"/>
</dbReference>
<gene>
    <name evidence="3" type="ORF">GCM10025864_08650</name>
</gene>
<dbReference type="PANTHER" id="PTHR43477">
    <property type="entry name" value="DIHYDROANTICAPSIN 7-DEHYDROGENASE"/>
    <property type="match status" value="1"/>
</dbReference>
<evidence type="ECO:0000313" key="4">
    <source>
        <dbReference type="Proteomes" id="UP001157091"/>
    </source>
</evidence>